<dbReference type="InterPro" id="IPR009594">
    <property type="entry name" value="Tscrpt_reg_HTH_AraC_N"/>
</dbReference>
<dbReference type="InterPro" id="IPR050204">
    <property type="entry name" value="AraC_XylS_family_regulators"/>
</dbReference>
<evidence type="ECO:0000256" key="2">
    <source>
        <dbReference type="ARBA" id="ARBA00023125"/>
    </source>
</evidence>
<dbReference type="InterPro" id="IPR020449">
    <property type="entry name" value="Tscrpt_reg_AraC-type_HTH"/>
</dbReference>
<evidence type="ECO:0000256" key="3">
    <source>
        <dbReference type="ARBA" id="ARBA00023163"/>
    </source>
</evidence>
<comment type="caution">
    <text evidence="5">The sequence shown here is derived from an EMBL/GenBank/DDBJ whole genome shotgun (WGS) entry which is preliminary data.</text>
</comment>
<dbReference type="PROSITE" id="PS01124">
    <property type="entry name" value="HTH_ARAC_FAMILY_2"/>
    <property type="match status" value="1"/>
</dbReference>
<evidence type="ECO:0000313" key="5">
    <source>
        <dbReference type="EMBL" id="PQA58904.1"/>
    </source>
</evidence>
<dbReference type="InterPro" id="IPR018060">
    <property type="entry name" value="HTH_AraC"/>
</dbReference>
<dbReference type="RefSeq" id="WP_104710071.1">
    <property type="nucleotide sequence ID" value="NZ_PTRA01000001.1"/>
</dbReference>
<dbReference type="PRINTS" id="PR00032">
    <property type="entry name" value="HTHARAC"/>
</dbReference>
<dbReference type="PROSITE" id="PS00041">
    <property type="entry name" value="HTH_ARAC_FAMILY_1"/>
    <property type="match status" value="1"/>
</dbReference>
<dbReference type="Proteomes" id="UP000239590">
    <property type="component" value="Unassembled WGS sequence"/>
</dbReference>
<accession>A0A2S7IMF1</accession>
<keyword evidence="2" id="KW-0238">DNA-binding</keyword>
<organism evidence="5 6">
    <name type="scientific">Siphonobacter curvatus</name>
    <dbReference type="NCBI Taxonomy" id="2094562"/>
    <lineage>
        <taxon>Bacteria</taxon>
        <taxon>Pseudomonadati</taxon>
        <taxon>Bacteroidota</taxon>
        <taxon>Cytophagia</taxon>
        <taxon>Cytophagales</taxon>
        <taxon>Cytophagaceae</taxon>
        <taxon>Siphonobacter</taxon>
    </lineage>
</organism>
<name>A0A2S7IMF1_9BACT</name>
<dbReference type="GO" id="GO:0003700">
    <property type="term" value="F:DNA-binding transcription factor activity"/>
    <property type="evidence" value="ECO:0007669"/>
    <property type="project" value="InterPro"/>
</dbReference>
<dbReference type="AlphaFoldDB" id="A0A2S7IMF1"/>
<sequence length="307" mass="35566">MKSDSLFDLRSHLKNRRLDQVVENRTAYTLNTAELTIYETHAQAEAVELTFHNPVLTSMIRGKKVMHLDDTPDFDYHPGESVLVPSEKTMRIDFPEATFQSPTQCLALAIAQDEITKFTNQLNETVPLIDSTSGWRWSESSFYFSNTSTINALIARLIDIFTENNPAKEFFADLVLKELTIRLIQTQARRLLLDQGQKQTTTNRWMYITQYIQENLHTAFNIRQLADKACMSEPNFYRQFKAQFGLSPLEFINQQRIRLAQQLLKTTSRSVSDISVTCGFNNLNHFLKLFKRYNQLTPLQYRASGLF</sequence>
<dbReference type="Pfam" id="PF12833">
    <property type="entry name" value="HTH_18"/>
    <property type="match status" value="1"/>
</dbReference>
<evidence type="ECO:0000259" key="4">
    <source>
        <dbReference type="PROSITE" id="PS01124"/>
    </source>
</evidence>
<dbReference type="GO" id="GO:0043565">
    <property type="term" value="F:sequence-specific DNA binding"/>
    <property type="evidence" value="ECO:0007669"/>
    <property type="project" value="InterPro"/>
</dbReference>
<dbReference type="PANTHER" id="PTHR46796">
    <property type="entry name" value="HTH-TYPE TRANSCRIPTIONAL ACTIVATOR RHAS-RELATED"/>
    <property type="match status" value="1"/>
</dbReference>
<keyword evidence="1" id="KW-0805">Transcription regulation</keyword>
<dbReference type="Pfam" id="PF06719">
    <property type="entry name" value="AraC_N"/>
    <property type="match status" value="1"/>
</dbReference>
<dbReference type="SUPFAM" id="SSF46689">
    <property type="entry name" value="Homeodomain-like"/>
    <property type="match status" value="2"/>
</dbReference>
<dbReference type="Gene3D" id="1.10.10.60">
    <property type="entry name" value="Homeodomain-like"/>
    <property type="match status" value="2"/>
</dbReference>
<evidence type="ECO:0000256" key="1">
    <source>
        <dbReference type="ARBA" id="ARBA00023015"/>
    </source>
</evidence>
<protein>
    <submittedName>
        <fullName evidence="5">AraC family transcriptional regulator</fullName>
    </submittedName>
</protein>
<reference evidence="6" key="1">
    <citation type="submission" date="2018-02" db="EMBL/GenBank/DDBJ databases">
        <title>Genome sequencing of Solimonas sp. HR-BB.</title>
        <authorList>
            <person name="Lee Y."/>
            <person name="Jeon C.O."/>
        </authorList>
    </citation>
    <scope>NUCLEOTIDE SEQUENCE [LARGE SCALE GENOMIC DNA]</scope>
    <source>
        <strain evidence="6">HR-U</strain>
    </source>
</reference>
<feature type="domain" description="HTH araC/xylS-type" evidence="4">
    <location>
        <begin position="206"/>
        <end position="304"/>
    </location>
</feature>
<dbReference type="SMART" id="SM00342">
    <property type="entry name" value="HTH_ARAC"/>
    <property type="match status" value="1"/>
</dbReference>
<evidence type="ECO:0000313" key="6">
    <source>
        <dbReference type="Proteomes" id="UP000239590"/>
    </source>
</evidence>
<keyword evidence="3" id="KW-0804">Transcription</keyword>
<gene>
    <name evidence="5" type="ORF">C5O19_04385</name>
</gene>
<dbReference type="InterPro" id="IPR018062">
    <property type="entry name" value="HTH_AraC-typ_CS"/>
</dbReference>
<dbReference type="InterPro" id="IPR009057">
    <property type="entry name" value="Homeodomain-like_sf"/>
</dbReference>
<dbReference type="OrthoDB" id="9779074at2"/>
<dbReference type="EMBL" id="PTRA01000001">
    <property type="protein sequence ID" value="PQA58904.1"/>
    <property type="molecule type" value="Genomic_DNA"/>
</dbReference>
<proteinExistence type="predicted"/>
<keyword evidence="6" id="KW-1185">Reference proteome</keyword>